<dbReference type="RefSeq" id="WP_378134361.1">
    <property type="nucleotide sequence ID" value="NZ_JBHSMI010000025.1"/>
</dbReference>
<keyword evidence="1" id="KW-1003">Cell membrane</keyword>
<dbReference type="EMBL" id="JBHSMI010000025">
    <property type="protein sequence ID" value="MFC5404261.1"/>
    <property type="molecule type" value="Genomic_DNA"/>
</dbReference>
<dbReference type="InterPro" id="IPR006059">
    <property type="entry name" value="SBP"/>
</dbReference>
<dbReference type="PROSITE" id="PS51257">
    <property type="entry name" value="PROKAR_LIPOPROTEIN"/>
    <property type="match status" value="1"/>
</dbReference>
<keyword evidence="4" id="KW-0564">Palmitate</keyword>
<evidence type="ECO:0000256" key="6">
    <source>
        <dbReference type="SAM" id="MobiDB-lite"/>
    </source>
</evidence>
<dbReference type="Pfam" id="PF01547">
    <property type="entry name" value="SBP_bac_1"/>
    <property type="match status" value="1"/>
</dbReference>
<keyword evidence="5" id="KW-0449">Lipoprotein</keyword>
<protein>
    <submittedName>
        <fullName evidence="8">Extracellular solute-binding protein</fullName>
    </submittedName>
</protein>
<evidence type="ECO:0000256" key="4">
    <source>
        <dbReference type="ARBA" id="ARBA00023139"/>
    </source>
</evidence>
<dbReference type="PANTHER" id="PTHR43649">
    <property type="entry name" value="ARABINOSE-BINDING PROTEIN-RELATED"/>
    <property type="match status" value="1"/>
</dbReference>
<evidence type="ECO:0000256" key="3">
    <source>
        <dbReference type="ARBA" id="ARBA00023136"/>
    </source>
</evidence>
<feature type="signal peptide" evidence="7">
    <location>
        <begin position="1"/>
        <end position="21"/>
    </location>
</feature>
<evidence type="ECO:0000256" key="2">
    <source>
        <dbReference type="ARBA" id="ARBA00022729"/>
    </source>
</evidence>
<feature type="compositionally biased region" description="Low complexity" evidence="6">
    <location>
        <begin position="28"/>
        <end position="49"/>
    </location>
</feature>
<dbReference type="PANTHER" id="PTHR43649:SF33">
    <property type="entry name" value="POLYGALACTURONAN_RHAMNOGALACTURONAN-BINDING PROTEIN YTCQ"/>
    <property type="match status" value="1"/>
</dbReference>
<keyword evidence="2 7" id="KW-0732">Signal</keyword>
<gene>
    <name evidence="8" type="ORF">ACFPOF_16085</name>
</gene>
<feature type="region of interest" description="Disordered" evidence="6">
    <location>
        <begin position="26"/>
        <end position="63"/>
    </location>
</feature>
<dbReference type="Gene3D" id="3.40.190.10">
    <property type="entry name" value="Periplasmic binding protein-like II"/>
    <property type="match status" value="3"/>
</dbReference>
<keyword evidence="3" id="KW-0472">Membrane</keyword>
<dbReference type="SUPFAM" id="SSF53850">
    <property type="entry name" value="Periplasmic binding protein-like II"/>
    <property type="match status" value="1"/>
</dbReference>
<accession>A0ABW0HSR2</accession>
<name>A0ABW0HSR2_9BACL</name>
<comment type="caution">
    <text evidence="8">The sequence shown here is derived from an EMBL/GenBank/DDBJ whole genome shotgun (WGS) entry which is preliminary data.</text>
</comment>
<organism evidence="8 9">
    <name type="scientific">Cohnella soli</name>
    <dbReference type="NCBI Taxonomy" id="425005"/>
    <lineage>
        <taxon>Bacteria</taxon>
        <taxon>Bacillati</taxon>
        <taxon>Bacillota</taxon>
        <taxon>Bacilli</taxon>
        <taxon>Bacillales</taxon>
        <taxon>Paenibacillaceae</taxon>
        <taxon>Cohnella</taxon>
    </lineage>
</organism>
<sequence>MKRHSAKMITLTLLASSLVFASACSKDGGNNASPSGSQPSSPQASGASPEQTKADPMGKIDPPIEVTAIRMLDPTTKFENGETIENNAWTKLYENEFGIKLKYLWVADPSQYDQKFNIAMASGQLADIMPVNGIQFNQLVEADQLEDLTDVLEKYGTPQTKEMLKKDGGLGLNSATYNGKLLGLPVNPGSFDFASLLWVRTDWLEKLNLPEPKTMDDVFKIAEAFVNQDPDGNNKKDTYGLGATKKLYGVTGDTIDYGLSGFFNGYHAYPQSWVKDSSGKLVYGSIQPEVKQALAKLQSMYKEGLIDREFGVKDTEKLSQAVLAGKLGMFYGADWSPLLFPDAKKQDPKMEWKPFAIPSIDGQKAKAQTPYNINQYYVVRKGMKHPEAAIKLLNAASYQWDRTKYPLTDINQNGDIAKWPYALLQAYNPIQNVETYEHVKLAVEKQDESQLDLVSNPGQATFYKAINDFNKGDVSGWGFTRFFDAITLLYDYHVNDGFQLTEFTSGPTPTMVEKQATLLKMELETFTKIVMGESSVDSFDEFVTNWKKLGGDTITEEVAKWKASK</sequence>
<evidence type="ECO:0000313" key="8">
    <source>
        <dbReference type="EMBL" id="MFC5404261.1"/>
    </source>
</evidence>
<evidence type="ECO:0000256" key="5">
    <source>
        <dbReference type="ARBA" id="ARBA00023288"/>
    </source>
</evidence>
<evidence type="ECO:0000313" key="9">
    <source>
        <dbReference type="Proteomes" id="UP001596113"/>
    </source>
</evidence>
<dbReference type="Proteomes" id="UP001596113">
    <property type="component" value="Unassembled WGS sequence"/>
</dbReference>
<keyword evidence="9" id="KW-1185">Reference proteome</keyword>
<evidence type="ECO:0000256" key="7">
    <source>
        <dbReference type="SAM" id="SignalP"/>
    </source>
</evidence>
<reference evidence="9" key="1">
    <citation type="journal article" date="2019" name="Int. J. Syst. Evol. Microbiol.">
        <title>The Global Catalogue of Microorganisms (GCM) 10K type strain sequencing project: providing services to taxonomists for standard genome sequencing and annotation.</title>
        <authorList>
            <consortium name="The Broad Institute Genomics Platform"/>
            <consortium name="The Broad Institute Genome Sequencing Center for Infectious Disease"/>
            <person name="Wu L."/>
            <person name="Ma J."/>
        </authorList>
    </citation>
    <scope>NUCLEOTIDE SEQUENCE [LARGE SCALE GENOMIC DNA]</scope>
    <source>
        <strain evidence="9">CGMCC 1.18575</strain>
    </source>
</reference>
<proteinExistence type="predicted"/>
<feature type="chain" id="PRO_5046753127" evidence="7">
    <location>
        <begin position="22"/>
        <end position="565"/>
    </location>
</feature>
<dbReference type="CDD" id="cd13580">
    <property type="entry name" value="PBP2_AlgQ_like_1"/>
    <property type="match status" value="1"/>
</dbReference>
<dbReference type="InterPro" id="IPR050490">
    <property type="entry name" value="Bact_solute-bd_prot1"/>
</dbReference>
<evidence type="ECO:0000256" key="1">
    <source>
        <dbReference type="ARBA" id="ARBA00022475"/>
    </source>
</evidence>